<proteinExistence type="predicted"/>
<dbReference type="OrthoDB" id="7773424at2"/>
<reference evidence="2 3" key="1">
    <citation type="submission" date="2019-04" db="EMBL/GenBank/DDBJ databases">
        <authorList>
            <person name="Li J."/>
        </authorList>
    </citation>
    <scope>NUCLEOTIDE SEQUENCE [LARGE SCALE GENOMIC DNA]</scope>
    <source>
        <strain evidence="2 3">CCTCC AB2016182</strain>
    </source>
</reference>
<dbReference type="Proteomes" id="UP000306223">
    <property type="component" value="Unassembled WGS sequence"/>
</dbReference>
<protein>
    <recommendedName>
        <fullName evidence="4">DUF2946 domain-containing protein</fullName>
    </recommendedName>
</protein>
<keyword evidence="1" id="KW-0732">Signal</keyword>
<gene>
    <name evidence="2" type="ORF">FA740_18815</name>
</gene>
<accession>A0A4V5MTY5</accession>
<feature type="signal peptide" evidence="1">
    <location>
        <begin position="1"/>
        <end position="23"/>
    </location>
</feature>
<evidence type="ECO:0008006" key="4">
    <source>
        <dbReference type="Google" id="ProtNLM"/>
    </source>
</evidence>
<evidence type="ECO:0000256" key="1">
    <source>
        <dbReference type="SAM" id="SignalP"/>
    </source>
</evidence>
<dbReference type="EMBL" id="SUNH01000056">
    <property type="protein sequence ID" value="TJZ78158.1"/>
    <property type="molecule type" value="Genomic_DNA"/>
</dbReference>
<sequence length="135" mass="14522">MIHVLRQLAMIFVVTLVSMGVTASAGNASMDLKCDMMLTAASADGWDDHTKHLTGDSSDHSFQNTVVVEDHVHEEDTSSEGHGSHCKAHACPVTAFLSSSDMAQAFLMSQMIEAVRTAPLVELTVSEGLRRPPRA</sequence>
<evidence type="ECO:0000313" key="3">
    <source>
        <dbReference type="Proteomes" id="UP000306223"/>
    </source>
</evidence>
<feature type="chain" id="PRO_5020931422" description="DUF2946 domain-containing protein" evidence="1">
    <location>
        <begin position="24"/>
        <end position="135"/>
    </location>
</feature>
<organism evidence="2 3">
    <name type="scientific">Paracoccus hibiscisoli</name>
    <dbReference type="NCBI Taxonomy" id="2023261"/>
    <lineage>
        <taxon>Bacteria</taxon>
        <taxon>Pseudomonadati</taxon>
        <taxon>Pseudomonadota</taxon>
        <taxon>Alphaproteobacteria</taxon>
        <taxon>Rhodobacterales</taxon>
        <taxon>Paracoccaceae</taxon>
        <taxon>Paracoccus</taxon>
    </lineage>
</organism>
<dbReference type="AlphaFoldDB" id="A0A4V5MTY5"/>
<dbReference type="RefSeq" id="WP_136858338.1">
    <property type="nucleotide sequence ID" value="NZ_SUNH01000056.1"/>
</dbReference>
<comment type="caution">
    <text evidence="2">The sequence shown here is derived from an EMBL/GenBank/DDBJ whole genome shotgun (WGS) entry which is preliminary data.</text>
</comment>
<keyword evidence="3" id="KW-1185">Reference proteome</keyword>
<evidence type="ECO:0000313" key="2">
    <source>
        <dbReference type="EMBL" id="TJZ78158.1"/>
    </source>
</evidence>
<name>A0A4V5MTY5_9RHOB</name>